<evidence type="ECO:0000256" key="1">
    <source>
        <dbReference type="ARBA" id="ARBA00004651"/>
    </source>
</evidence>
<evidence type="ECO:0000256" key="2">
    <source>
        <dbReference type="ARBA" id="ARBA00022475"/>
    </source>
</evidence>
<keyword evidence="3 7" id="KW-0812">Transmembrane</keyword>
<evidence type="ECO:0000256" key="5">
    <source>
        <dbReference type="ARBA" id="ARBA00023136"/>
    </source>
</evidence>
<name>A0A7C6EH02_UNCW3</name>
<dbReference type="GO" id="GO:0005886">
    <property type="term" value="C:plasma membrane"/>
    <property type="evidence" value="ECO:0007669"/>
    <property type="project" value="UniProtKB-SubCell"/>
</dbReference>
<keyword evidence="6" id="KW-0813">Transport</keyword>
<dbReference type="PANTHER" id="PTHR30625:SF3">
    <property type="entry name" value="TOL-PAL SYSTEM PROTEIN TOLQ"/>
    <property type="match status" value="1"/>
</dbReference>
<comment type="subcellular location">
    <subcellularLocation>
        <location evidence="1">Cell membrane</location>
        <topology evidence="1">Multi-pass membrane protein</topology>
    </subcellularLocation>
    <subcellularLocation>
        <location evidence="6">Membrane</location>
        <topology evidence="6">Multi-pass membrane protein</topology>
    </subcellularLocation>
</comment>
<comment type="similarity">
    <text evidence="6">Belongs to the exbB/tolQ family.</text>
</comment>
<evidence type="ECO:0000259" key="8">
    <source>
        <dbReference type="Pfam" id="PF01618"/>
    </source>
</evidence>
<feature type="domain" description="MotA/TolQ/ExbB proton channel" evidence="8">
    <location>
        <begin position="72"/>
        <end position="201"/>
    </location>
</feature>
<feature type="transmembrane region" description="Helical" evidence="7">
    <location>
        <begin position="12"/>
        <end position="33"/>
    </location>
</feature>
<evidence type="ECO:0000256" key="3">
    <source>
        <dbReference type="ARBA" id="ARBA00022692"/>
    </source>
</evidence>
<keyword evidence="6" id="KW-0653">Protein transport</keyword>
<organism evidence="9">
    <name type="scientific">candidate division WOR-3 bacterium</name>
    <dbReference type="NCBI Taxonomy" id="2052148"/>
    <lineage>
        <taxon>Bacteria</taxon>
        <taxon>Bacteria division WOR-3</taxon>
    </lineage>
</organism>
<dbReference type="Pfam" id="PF01618">
    <property type="entry name" value="MotA_ExbB"/>
    <property type="match status" value="1"/>
</dbReference>
<dbReference type="InterPro" id="IPR002898">
    <property type="entry name" value="MotA_ExbB_proton_chnl"/>
</dbReference>
<evidence type="ECO:0000313" key="9">
    <source>
        <dbReference type="EMBL" id="HHS62581.1"/>
    </source>
</evidence>
<keyword evidence="2" id="KW-1003">Cell membrane</keyword>
<keyword evidence="5 7" id="KW-0472">Membrane</keyword>
<dbReference type="EMBL" id="DTHJ01000064">
    <property type="protein sequence ID" value="HHS62581.1"/>
    <property type="molecule type" value="Genomic_DNA"/>
</dbReference>
<feature type="transmembrane region" description="Helical" evidence="7">
    <location>
        <begin position="124"/>
        <end position="145"/>
    </location>
</feature>
<evidence type="ECO:0000256" key="7">
    <source>
        <dbReference type="SAM" id="Phobius"/>
    </source>
</evidence>
<dbReference type="PANTHER" id="PTHR30625">
    <property type="entry name" value="PROTEIN TOLQ"/>
    <property type="match status" value="1"/>
</dbReference>
<proteinExistence type="inferred from homology"/>
<evidence type="ECO:0000256" key="6">
    <source>
        <dbReference type="RuleBase" id="RU004057"/>
    </source>
</evidence>
<sequence length="220" mass="24475">MNIFRVFLESGLAAQIIMVILVIFSIWSWALFFKKLYELATANKRSKAFLMSYQFHKNIKEMENLGHLLLDNPYGKILKSGIDEFKSLKSSGNPGNLQLAENIKLSMERTKTTEIASLESGLPILGTIVTASPFLGLLGTVWGIMESFLQIRARGSAHITVVAPGISDALITTVYGLLVAIPALIFNNLLRSRIIKLDSQLDNFISEVFARLKRGLIETE</sequence>
<comment type="caution">
    <text evidence="9">The sequence shown here is derived from an EMBL/GenBank/DDBJ whole genome shotgun (WGS) entry which is preliminary data.</text>
</comment>
<dbReference type="GO" id="GO:0017038">
    <property type="term" value="P:protein import"/>
    <property type="evidence" value="ECO:0007669"/>
    <property type="project" value="TreeGrafter"/>
</dbReference>
<feature type="transmembrane region" description="Helical" evidence="7">
    <location>
        <begin position="165"/>
        <end position="186"/>
    </location>
</feature>
<protein>
    <recommendedName>
        <fullName evidence="8">MotA/TolQ/ExbB proton channel domain-containing protein</fullName>
    </recommendedName>
</protein>
<reference evidence="9" key="1">
    <citation type="journal article" date="2020" name="mSystems">
        <title>Genome- and Community-Level Interaction Insights into Carbon Utilization and Element Cycling Functions of Hydrothermarchaeota in Hydrothermal Sediment.</title>
        <authorList>
            <person name="Zhou Z."/>
            <person name="Liu Y."/>
            <person name="Xu W."/>
            <person name="Pan J."/>
            <person name="Luo Z.H."/>
            <person name="Li M."/>
        </authorList>
    </citation>
    <scope>NUCLEOTIDE SEQUENCE [LARGE SCALE GENOMIC DNA]</scope>
    <source>
        <strain evidence="9">SpSt-783</strain>
    </source>
</reference>
<gene>
    <name evidence="9" type="ORF">ENV70_03050</name>
</gene>
<accession>A0A7C6EH02</accession>
<dbReference type="InterPro" id="IPR050790">
    <property type="entry name" value="ExbB/TolQ_transport"/>
</dbReference>
<evidence type="ECO:0000256" key="4">
    <source>
        <dbReference type="ARBA" id="ARBA00022989"/>
    </source>
</evidence>
<keyword evidence="4 7" id="KW-1133">Transmembrane helix</keyword>
<dbReference type="AlphaFoldDB" id="A0A7C6EH02"/>